<protein>
    <submittedName>
        <fullName evidence="1">Uncharacterized protein</fullName>
    </submittedName>
</protein>
<dbReference type="EMBL" id="CCNE01000066">
    <property type="protein sequence ID" value="CDX62863.1"/>
    <property type="molecule type" value="Genomic_DNA"/>
</dbReference>
<accession>A0A090GHT4</accession>
<reference evidence="1 2" key="1">
    <citation type="submission" date="2014-08" db="EMBL/GenBank/DDBJ databases">
        <authorList>
            <person name="Moulin Lionel"/>
        </authorList>
    </citation>
    <scope>NUCLEOTIDE SEQUENCE [LARGE SCALE GENOMIC DNA]</scope>
</reference>
<dbReference type="AlphaFoldDB" id="A0A090GHT4"/>
<gene>
    <name evidence="1" type="ORF">MPL3365_80040</name>
</gene>
<evidence type="ECO:0000313" key="2">
    <source>
        <dbReference type="Proteomes" id="UP000046122"/>
    </source>
</evidence>
<name>A0A090GHT4_MESPL</name>
<evidence type="ECO:0000313" key="1">
    <source>
        <dbReference type="EMBL" id="CDX62863.1"/>
    </source>
</evidence>
<proteinExistence type="predicted"/>
<sequence>MGADVMADDIPPGFRVVSTPNAPPASPIGPFPGMLSQGNIDLNARPIVKNPDGSYSTVRSMSFANDGGQEVLVPTVSPSGTILTDRGAMELYGRTGQNLGKFDTPAHADMYAEALHKAQDQHYAAQAQPAAGDDLPPGFSVVSQPQAEQGIGQPEGVPTYAPPGVEGYDPKTGEVQKYSGPGSAAMGAANATTFGFGDELASYLASTFSGVPRDQVLSEMRGDASQARADNPKSYIAGEVGGGLVQAAATGGAGFGLNAAKTGAGLGGIALGGAADGAIQGALNGAGNADGDFMDRLRGLLTGGTIGAAVGGAAPYVTSAADSLVRRIISPFASSPEREAAVNVLAQEGVPVTAGQRTGSNALRYAESELGGQKAANAAEQTAEAFTDAAMRKAGGSGRATPDNMLALRNLLGQEFEAISNRNTLTADPQLGNEIGATLNRYDKLLDVQQKPIINGLADDIVKRLQANGGTLPGAEYQVIRSDLSRASASTGNPTLAAAFRGLRDALDGAMDRSISPADATRWAELRGQYGNMKVLQRAATGGGEESGLGLISPAQLRVAAASGNREGFATGASDFTDLAKAGQAVLSKLPNSGTASRSAIRNLGLPLSAGIGGAVAGIPGAIAGMAVPRVAGSVLMSRPGQAYLGNQLAAGATDPVTNAVLAVLARQGSVSALAGN</sequence>
<dbReference type="Proteomes" id="UP000046122">
    <property type="component" value="Unassembled WGS sequence"/>
</dbReference>
<organism evidence="1 2">
    <name type="scientific">Mesorhizobium plurifarium</name>
    <dbReference type="NCBI Taxonomy" id="69974"/>
    <lineage>
        <taxon>Bacteria</taxon>
        <taxon>Pseudomonadati</taxon>
        <taxon>Pseudomonadota</taxon>
        <taxon>Alphaproteobacteria</taxon>
        <taxon>Hyphomicrobiales</taxon>
        <taxon>Phyllobacteriaceae</taxon>
        <taxon>Mesorhizobium</taxon>
    </lineage>
</organism>